<organism evidence="6 7">
    <name type="scientific">Cryptotermes secundus</name>
    <dbReference type="NCBI Taxonomy" id="105785"/>
    <lineage>
        <taxon>Eukaryota</taxon>
        <taxon>Metazoa</taxon>
        <taxon>Ecdysozoa</taxon>
        <taxon>Arthropoda</taxon>
        <taxon>Hexapoda</taxon>
        <taxon>Insecta</taxon>
        <taxon>Pterygota</taxon>
        <taxon>Neoptera</taxon>
        <taxon>Polyneoptera</taxon>
        <taxon>Dictyoptera</taxon>
        <taxon>Blattodea</taxon>
        <taxon>Blattoidea</taxon>
        <taxon>Termitoidae</taxon>
        <taxon>Kalotermitidae</taxon>
        <taxon>Cryptotermitinae</taxon>
        <taxon>Cryptotermes</taxon>
    </lineage>
</organism>
<proteinExistence type="inferred from homology"/>
<dbReference type="InterPro" id="IPR002018">
    <property type="entry name" value="CarbesteraseB"/>
</dbReference>
<evidence type="ECO:0000313" key="7">
    <source>
        <dbReference type="Proteomes" id="UP000235965"/>
    </source>
</evidence>
<dbReference type="EMBL" id="NEVH01026393">
    <property type="protein sequence ID" value="PNF14297.1"/>
    <property type="molecule type" value="Genomic_DNA"/>
</dbReference>
<dbReference type="InParanoid" id="A0A2J7PD96"/>
<accession>A0A2J7PD96</accession>
<evidence type="ECO:0000313" key="6">
    <source>
        <dbReference type="EMBL" id="PNF14298.1"/>
    </source>
</evidence>
<dbReference type="EMBL" id="NEVH01026393">
    <property type="protein sequence ID" value="PNF14298.1"/>
    <property type="molecule type" value="Genomic_DNA"/>
</dbReference>
<evidence type="ECO:0000256" key="4">
    <source>
        <dbReference type="ARBA" id="ARBA00023180"/>
    </source>
</evidence>
<dbReference type="GO" id="GO:0052689">
    <property type="term" value="F:carboxylic ester hydrolase activity"/>
    <property type="evidence" value="ECO:0007669"/>
    <property type="project" value="UniProtKB-KW"/>
</dbReference>
<keyword evidence="7" id="KW-1185">Reference proteome</keyword>
<dbReference type="SUPFAM" id="SSF53474">
    <property type="entry name" value="alpha/beta-Hydrolases"/>
    <property type="match status" value="1"/>
</dbReference>
<dbReference type="Proteomes" id="UP000235965">
    <property type="component" value="Unassembled WGS sequence"/>
</dbReference>
<evidence type="ECO:0000256" key="1">
    <source>
        <dbReference type="ARBA" id="ARBA00005964"/>
    </source>
</evidence>
<feature type="domain" description="Carboxylesterase type B" evidence="5">
    <location>
        <begin position="9"/>
        <end position="228"/>
    </location>
</feature>
<keyword evidence="2" id="KW-0719">Serine esterase</keyword>
<sequence length="235" mass="27525">MKSLLDGKFMNIPWMTGMNKDEFIYRALNVISNSSWAEDMYERFDEVSPIAFMYEKETNKSYGASHGLKEFYLHNEPITLHSLTGLGNLYSDAIIRYGQHLTSKLVSSRSKEPVFSYLFEYQGRYSHAYWPRTQNPYGVVHHDDLIYLFYISTLFPEFKAQDPESQMVEKLTQLWANFVQTGNPTPEKSELLDNVTWERMTAENLAYLSIGHELKMDKGMFEDHIALWEQLFPPQ</sequence>
<dbReference type="AlphaFoldDB" id="A0A2J7PD96"/>
<keyword evidence="3" id="KW-0378">Hydrolase</keyword>
<keyword evidence="4" id="KW-0325">Glycoprotein</keyword>
<reference evidence="6 7" key="1">
    <citation type="submission" date="2017-12" db="EMBL/GenBank/DDBJ databases">
        <title>Hemimetabolous genomes reveal molecular basis of termite eusociality.</title>
        <authorList>
            <person name="Harrison M.C."/>
            <person name="Jongepier E."/>
            <person name="Robertson H.M."/>
            <person name="Arning N."/>
            <person name="Bitard-Feildel T."/>
            <person name="Chao H."/>
            <person name="Childers C.P."/>
            <person name="Dinh H."/>
            <person name="Doddapaneni H."/>
            <person name="Dugan S."/>
            <person name="Gowin J."/>
            <person name="Greiner C."/>
            <person name="Han Y."/>
            <person name="Hu H."/>
            <person name="Hughes D.S.T."/>
            <person name="Huylmans A.-K."/>
            <person name="Kemena C."/>
            <person name="Kremer L.P.M."/>
            <person name="Lee S.L."/>
            <person name="Lopez-Ezquerra A."/>
            <person name="Mallet L."/>
            <person name="Monroy-Kuhn J.M."/>
            <person name="Moser A."/>
            <person name="Murali S.C."/>
            <person name="Muzny D.M."/>
            <person name="Otani S."/>
            <person name="Piulachs M.-D."/>
            <person name="Poelchau M."/>
            <person name="Qu J."/>
            <person name="Schaub F."/>
            <person name="Wada-Katsumata A."/>
            <person name="Worley K.C."/>
            <person name="Xie Q."/>
            <person name="Ylla G."/>
            <person name="Poulsen M."/>
            <person name="Gibbs R.A."/>
            <person name="Schal C."/>
            <person name="Richards S."/>
            <person name="Belles X."/>
            <person name="Korb J."/>
            <person name="Bornberg-Bauer E."/>
        </authorList>
    </citation>
    <scope>NUCLEOTIDE SEQUENCE [LARGE SCALE GENOMIC DNA]</scope>
    <source>
        <tissue evidence="6">Whole body</tissue>
    </source>
</reference>
<dbReference type="PANTHER" id="PTHR43142:SF1">
    <property type="entry name" value="CARBOXYLIC ESTER HYDROLASE"/>
    <property type="match status" value="1"/>
</dbReference>
<dbReference type="Pfam" id="PF00135">
    <property type="entry name" value="COesterase"/>
    <property type="match status" value="1"/>
</dbReference>
<protein>
    <recommendedName>
        <fullName evidence="5">Carboxylesterase type B domain-containing protein</fullName>
    </recommendedName>
</protein>
<dbReference type="STRING" id="105785.A0A2J7PD96"/>
<dbReference type="OrthoDB" id="19653at2759"/>
<evidence type="ECO:0000256" key="2">
    <source>
        <dbReference type="ARBA" id="ARBA00022487"/>
    </source>
</evidence>
<evidence type="ECO:0000259" key="5">
    <source>
        <dbReference type="Pfam" id="PF00135"/>
    </source>
</evidence>
<evidence type="ECO:0000256" key="3">
    <source>
        <dbReference type="ARBA" id="ARBA00022801"/>
    </source>
</evidence>
<dbReference type="InterPro" id="IPR029058">
    <property type="entry name" value="AB_hydrolase_fold"/>
</dbReference>
<comment type="caution">
    <text evidence="6">The sequence shown here is derived from an EMBL/GenBank/DDBJ whole genome shotgun (WGS) entry which is preliminary data.</text>
</comment>
<gene>
    <name evidence="6" type="ORF">B7P43_G07081</name>
</gene>
<comment type="similarity">
    <text evidence="1">Belongs to the type-B carboxylesterase/lipase family.</text>
</comment>
<dbReference type="Gene3D" id="3.40.50.1820">
    <property type="entry name" value="alpha/beta hydrolase"/>
    <property type="match status" value="1"/>
</dbReference>
<dbReference type="PANTHER" id="PTHR43142">
    <property type="entry name" value="CARBOXYLIC ESTER HYDROLASE"/>
    <property type="match status" value="1"/>
</dbReference>
<name>A0A2J7PD96_9NEOP</name>